<dbReference type="InterPro" id="IPR035979">
    <property type="entry name" value="RBD_domain_sf"/>
</dbReference>
<dbReference type="PANTHER" id="PTHR45950">
    <property type="entry name" value="HOMEOBOX-LEUCINE ZIPPER PROTEIN ATHB-14"/>
    <property type="match status" value="1"/>
</dbReference>
<evidence type="ECO:0000259" key="2">
    <source>
        <dbReference type="Pfam" id="PF08670"/>
    </source>
</evidence>
<organism evidence="3">
    <name type="scientific">Brassica napus</name>
    <name type="common">Rape</name>
    <dbReference type="NCBI Taxonomy" id="3708"/>
    <lineage>
        <taxon>Eukaryota</taxon>
        <taxon>Viridiplantae</taxon>
        <taxon>Streptophyta</taxon>
        <taxon>Embryophyta</taxon>
        <taxon>Tracheophyta</taxon>
        <taxon>Spermatophyta</taxon>
        <taxon>Magnoliopsida</taxon>
        <taxon>eudicotyledons</taxon>
        <taxon>Gunneridae</taxon>
        <taxon>Pentapetalae</taxon>
        <taxon>rosids</taxon>
        <taxon>malvids</taxon>
        <taxon>Brassicales</taxon>
        <taxon>Brassicaceae</taxon>
        <taxon>Brassiceae</taxon>
        <taxon>Brassica</taxon>
    </lineage>
</organism>
<dbReference type="Proteomes" id="UP001295469">
    <property type="component" value="Chromosome C07"/>
</dbReference>
<dbReference type="PANTHER" id="PTHR45950:SF10">
    <property type="entry name" value="HOMEOBOX-LEUCINE ZIPPER PROTEIN REVOLUTA"/>
    <property type="match status" value="1"/>
</dbReference>
<dbReference type="InterPro" id="IPR044830">
    <property type="entry name" value="HD-Zip_III"/>
</dbReference>
<feature type="domain" description="MEKHLA" evidence="2">
    <location>
        <begin position="41"/>
        <end position="147"/>
    </location>
</feature>
<protein>
    <submittedName>
        <fullName evidence="3">(rape) hypothetical protein</fullName>
    </submittedName>
</protein>
<evidence type="ECO:0000256" key="1">
    <source>
        <dbReference type="ARBA" id="ARBA00023242"/>
    </source>
</evidence>
<keyword evidence="1" id="KW-0539">Nucleus</keyword>
<proteinExistence type="predicted"/>
<reference evidence="3" key="1">
    <citation type="submission" date="2021-01" db="EMBL/GenBank/DDBJ databases">
        <authorList>
            <consortium name="Genoscope - CEA"/>
            <person name="William W."/>
        </authorList>
    </citation>
    <scope>NUCLEOTIDE SEQUENCE</scope>
</reference>
<name>A0A816LRT2_BRANA</name>
<sequence>MRPSRKRNSKRRNAVLLNHESSQDRKIFDLGTNIFIENLDPDVDEKIVYDTFSTIGVIAYNPKPQPVVIFANQAGLNMLETMLVSLQDIALEKIFDESGRRALCSDFAKLMQQGFACLPSGICLSTMGRHVTYEQVVSWKVFAASKTTTIIIGQISKIAHF</sequence>
<dbReference type="Pfam" id="PF08670">
    <property type="entry name" value="MEKHLA"/>
    <property type="match status" value="1"/>
</dbReference>
<accession>A0A816LRT2</accession>
<dbReference type="SUPFAM" id="SSF54928">
    <property type="entry name" value="RNA-binding domain, RBD"/>
    <property type="match status" value="1"/>
</dbReference>
<dbReference type="AlphaFoldDB" id="A0A816LRT2"/>
<dbReference type="InterPro" id="IPR013978">
    <property type="entry name" value="MEKHLA"/>
</dbReference>
<dbReference type="GO" id="GO:0003676">
    <property type="term" value="F:nucleic acid binding"/>
    <property type="evidence" value="ECO:0007669"/>
    <property type="project" value="InterPro"/>
</dbReference>
<dbReference type="GO" id="GO:0003700">
    <property type="term" value="F:DNA-binding transcription factor activity"/>
    <property type="evidence" value="ECO:0007669"/>
    <property type="project" value="InterPro"/>
</dbReference>
<gene>
    <name evidence="3" type="ORF">DARMORV10_C07P08050.1</name>
</gene>
<evidence type="ECO:0000313" key="3">
    <source>
        <dbReference type="EMBL" id="CAF1956227.1"/>
    </source>
</evidence>
<dbReference type="EMBL" id="HG994371">
    <property type="protein sequence ID" value="CAF1956227.1"/>
    <property type="molecule type" value="Genomic_DNA"/>
</dbReference>